<evidence type="ECO:0000256" key="7">
    <source>
        <dbReference type="ARBA" id="ARBA00022801"/>
    </source>
</evidence>
<evidence type="ECO:0000256" key="5">
    <source>
        <dbReference type="ARBA" id="ARBA00022670"/>
    </source>
</evidence>
<organism evidence="16 17">
    <name type="scientific">Ogataea polymorpha</name>
    <dbReference type="NCBI Taxonomy" id="460523"/>
    <lineage>
        <taxon>Eukaryota</taxon>
        <taxon>Fungi</taxon>
        <taxon>Dikarya</taxon>
        <taxon>Ascomycota</taxon>
        <taxon>Saccharomycotina</taxon>
        <taxon>Pichiomycetes</taxon>
        <taxon>Pichiales</taxon>
        <taxon>Pichiaceae</taxon>
        <taxon>Ogataea</taxon>
    </lineage>
</organism>
<keyword evidence="4" id="KW-0926">Vacuole</keyword>
<name>A0A9P8PRI6_9ASCO</name>
<dbReference type="GO" id="GO:0004177">
    <property type="term" value="F:aminopeptidase activity"/>
    <property type="evidence" value="ECO:0007669"/>
    <property type="project" value="UniProtKB-KW"/>
</dbReference>
<dbReference type="GO" id="GO:0004252">
    <property type="term" value="F:serine-type endopeptidase activity"/>
    <property type="evidence" value="ECO:0007669"/>
    <property type="project" value="InterPro"/>
</dbReference>
<keyword evidence="3" id="KW-0031">Aminopeptidase</keyword>
<dbReference type="InterPro" id="IPR050278">
    <property type="entry name" value="Serine_Prot_S9B/DPPIV"/>
</dbReference>
<comment type="subcellular location">
    <subcellularLocation>
        <location evidence="1">Vacuole membrane</location>
        <topology evidence="1">Single-pass type II membrane protein</topology>
    </subcellularLocation>
</comment>
<dbReference type="EMBL" id="JAEUBD010000146">
    <property type="protein sequence ID" value="KAH3676792.1"/>
    <property type="molecule type" value="Genomic_DNA"/>
</dbReference>
<evidence type="ECO:0000256" key="4">
    <source>
        <dbReference type="ARBA" id="ARBA00022554"/>
    </source>
</evidence>
<proteinExistence type="inferred from homology"/>
<dbReference type="InterPro" id="IPR002471">
    <property type="entry name" value="Pept_S9_AS"/>
</dbReference>
<evidence type="ECO:0000313" key="16">
    <source>
        <dbReference type="EMBL" id="KAH3676792.1"/>
    </source>
</evidence>
<keyword evidence="11 13" id="KW-0472">Membrane</keyword>
<dbReference type="GO" id="GO:0006508">
    <property type="term" value="P:proteolysis"/>
    <property type="evidence" value="ECO:0007669"/>
    <property type="project" value="UniProtKB-KW"/>
</dbReference>
<reference evidence="16" key="2">
    <citation type="submission" date="2021-01" db="EMBL/GenBank/DDBJ databases">
        <authorList>
            <person name="Schikora-Tamarit M.A."/>
        </authorList>
    </citation>
    <scope>NUCLEOTIDE SEQUENCE</scope>
    <source>
        <strain evidence="16">NCAIM Y.01608</strain>
    </source>
</reference>
<protein>
    <recommendedName>
        <fullName evidence="18">Dipeptidyl aminopeptidase</fullName>
    </recommendedName>
</protein>
<evidence type="ECO:0000256" key="9">
    <source>
        <dbReference type="ARBA" id="ARBA00022968"/>
    </source>
</evidence>
<evidence type="ECO:0000256" key="2">
    <source>
        <dbReference type="ARBA" id="ARBA00006150"/>
    </source>
</evidence>
<keyword evidence="6 13" id="KW-0812">Transmembrane</keyword>
<comment type="similarity">
    <text evidence="2">Belongs to the peptidase S9B family.</text>
</comment>
<dbReference type="Gene3D" id="3.40.50.1820">
    <property type="entry name" value="alpha/beta hydrolase"/>
    <property type="match status" value="1"/>
</dbReference>
<dbReference type="PANTHER" id="PTHR11731:SF200">
    <property type="entry name" value="DIPEPTIDYL PEPTIDASE 10, ISOFORM B"/>
    <property type="match status" value="1"/>
</dbReference>
<evidence type="ECO:0008006" key="18">
    <source>
        <dbReference type="Google" id="ProtNLM"/>
    </source>
</evidence>
<accession>A0A9P8PRI6</accession>
<dbReference type="GO" id="GO:0005886">
    <property type="term" value="C:plasma membrane"/>
    <property type="evidence" value="ECO:0007669"/>
    <property type="project" value="TreeGrafter"/>
</dbReference>
<keyword evidence="10 13" id="KW-1133">Transmembrane helix</keyword>
<keyword evidence="17" id="KW-1185">Reference proteome</keyword>
<dbReference type="GO" id="GO:0005774">
    <property type="term" value="C:vacuolar membrane"/>
    <property type="evidence" value="ECO:0007669"/>
    <property type="project" value="UniProtKB-SubCell"/>
</dbReference>
<feature type="domain" description="Peptidase S9 prolyl oligopeptidase catalytic" evidence="14">
    <location>
        <begin position="605"/>
        <end position="800"/>
    </location>
</feature>
<evidence type="ECO:0000256" key="10">
    <source>
        <dbReference type="ARBA" id="ARBA00022989"/>
    </source>
</evidence>
<dbReference type="GO" id="GO:0008239">
    <property type="term" value="F:dipeptidyl-peptidase activity"/>
    <property type="evidence" value="ECO:0007669"/>
    <property type="project" value="TreeGrafter"/>
</dbReference>
<evidence type="ECO:0000259" key="15">
    <source>
        <dbReference type="Pfam" id="PF00930"/>
    </source>
</evidence>
<evidence type="ECO:0000259" key="14">
    <source>
        <dbReference type="Pfam" id="PF00326"/>
    </source>
</evidence>
<evidence type="ECO:0000256" key="6">
    <source>
        <dbReference type="ARBA" id="ARBA00022692"/>
    </source>
</evidence>
<keyword evidence="9" id="KW-0735">Signal-anchor</keyword>
<gene>
    <name evidence="16" type="ORF">OGATHE_001282</name>
</gene>
<comment type="caution">
    <text evidence="16">The sequence shown here is derived from an EMBL/GenBank/DDBJ whole genome shotgun (WGS) entry which is preliminary data.</text>
</comment>
<dbReference type="PANTHER" id="PTHR11731">
    <property type="entry name" value="PROTEASE FAMILY S9B,C DIPEPTIDYL-PEPTIDASE IV-RELATED"/>
    <property type="match status" value="1"/>
</dbReference>
<dbReference type="InterPro" id="IPR029058">
    <property type="entry name" value="AB_hydrolase_fold"/>
</dbReference>
<keyword evidence="5" id="KW-0645">Protease</keyword>
<evidence type="ECO:0000256" key="11">
    <source>
        <dbReference type="ARBA" id="ARBA00023136"/>
    </source>
</evidence>
<reference evidence="16" key="1">
    <citation type="journal article" date="2021" name="Open Biol.">
        <title>Shared evolutionary footprints suggest mitochondrial oxidative damage underlies multiple complex I losses in fungi.</title>
        <authorList>
            <person name="Schikora-Tamarit M.A."/>
            <person name="Marcet-Houben M."/>
            <person name="Nosek J."/>
            <person name="Gabaldon T."/>
        </authorList>
    </citation>
    <scope>NUCLEOTIDE SEQUENCE</scope>
    <source>
        <strain evidence="16">NCAIM Y.01608</strain>
    </source>
</reference>
<sequence>MTEEKNWAAEPILRPRGGPRKFWNTILLLLVVLVYCSSVLIGQINELYANHKEASVARQRPLVPVFPDGKLSLTLAATRNGTFTPERKSIQWLRTDSSAFNDSGEYIVINGADYVLKSLTDKRERILFSGTAVEYNGSMFKIEDIVFSDDLKHALVICDKVHNWRHSFFATYFVLEVDSNKISPLYNGTLPVSLAKWSPDSSSIAFIVDNNVYVKNLASNKVRQVTFEGGKEIFYGKPDWVYEEEVFEGDTAMWWSPNSEYLTILRFNDTLVPTFPIPYFVQHKDDVYPELRELKYPKAGYPNPLVDFVVYDTKNDKLASLDPSDAFYNDKDVPNDERLITEVKWVGDSDFLLKITNRESDILKIFIVDASAMESRLKRSDYGSNANSWFEISHNLLYVPKSDSRPHDGYIDIVDVDGYDHLAYFSPPDTENPLILTSGEWEVVDGAAAFDAVLNKVYFISTEKSSVERHLYSIDLDGSNKTSITDVSQEAWYSVSFSAGSRFLLLNYNGPGIPHQELLDLHLHTRETLTSNNKLAETLDKYALPEDRYGEIDVGAGKPLNFHETLPVNFDASKKYPLLFFVYGGPGSQLVQKQYALAASVFSSVVAAQLDAVVVTVDGRGTGYKGKAFRNIVRDKLGHYEVIDQIAAAKHWIAKPYIDEQRTAIWGWSYGGYMTLKTLEADQGSTFKYGMSVAPVTNWLLYDSIYTERYMHTPQQNAGYYNSSVHEVANFASVERFLLMHGTGDDNVHFQNSLKFLDMLDLQGLENYDVHVFPDSDHSIRYHNANTIVYDKLLAWLRQNWS</sequence>
<keyword evidence="7" id="KW-0378">Hydrolase</keyword>
<evidence type="ECO:0000256" key="8">
    <source>
        <dbReference type="ARBA" id="ARBA00022825"/>
    </source>
</evidence>
<dbReference type="Gene3D" id="2.140.10.30">
    <property type="entry name" value="Dipeptidylpeptidase IV, N-terminal domain"/>
    <property type="match status" value="1"/>
</dbReference>
<evidence type="ECO:0000313" key="17">
    <source>
        <dbReference type="Proteomes" id="UP000788993"/>
    </source>
</evidence>
<dbReference type="PROSITE" id="PS00708">
    <property type="entry name" value="PRO_ENDOPEP_SER"/>
    <property type="match status" value="1"/>
</dbReference>
<dbReference type="FunFam" id="3.40.50.1820:FF:000003">
    <property type="entry name" value="Dipeptidyl peptidase 4"/>
    <property type="match status" value="1"/>
</dbReference>
<dbReference type="Proteomes" id="UP000788993">
    <property type="component" value="Unassembled WGS sequence"/>
</dbReference>
<dbReference type="InterPro" id="IPR002469">
    <property type="entry name" value="Peptidase_S9B_N"/>
</dbReference>
<dbReference type="Pfam" id="PF00326">
    <property type="entry name" value="Peptidase_S9"/>
    <property type="match status" value="1"/>
</dbReference>
<evidence type="ECO:0000256" key="12">
    <source>
        <dbReference type="ARBA" id="ARBA00023180"/>
    </source>
</evidence>
<dbReference type="InterPro" id="IPR001375">
    <property type="entry name" value="Peptidase_S9_cat"/>
</dbReference>
<evidence type="ECO:0000256" key="13">
    <source>
        <dbReference type="SAM" id="Phobius"/>
    </source>
</evidence>
<keyword evidence="12" id="KW-0325">Glycoprotein</keyword>
<dbReference type="SUPFAM" id="SSF53474">
    <property type="entry name" value="alpha/beta-Hydrolases"/>
    <property type="match status" value="1"/>
</dbReference>
<feature type="domain" description="Dipeptidylpeptidase IV N-terminal" evidence="15">
    <location>
        <begin position="148"/>
        <end position="514"/>
    </location>
</feature>
<keyword evidence="8" id="KW-0720">Serine protease</keyword>
<dbReference type="AlphaFoldDB" id="A0A9P8PRI6"/>
<evidence type="ECO:0000256" key="1">
    <source>
        <dbReference type="ARBA" id="ARBA00004576"/>
    </source>
</evidence>
<dbReference type="Pfam" id="PF00930">
    <property type="entry name" value="DPPIV_N"/>
    <property type="match status" value="1"/>
</dbReference>
<feature type="transmembrane region" description="Helical" evidence="13">
    <location>
        <begin position="22"/>
        <end position="42"/>
    </location>
</feature>
<dbReference type="SUPFAM" id="SSF82171">
    <property type="entry name" value="DPP6 N-terminal domain-like"/>
    <property type="match status" value="1"/>
</dbReference>
<evidence type="ECO:0000256" key="3">
    <source>
        <dbReference type="ARBA" id="ARBA00022438"/>
    </source>
</evidence>